<feature type="transmembrane region" description="Helical" evidence="8">
    <location>
        <begin position="427"/>
        <end position="450"/>
    </location>
</feature>
<dbReference type="InterPro" id="IPR020846">
    <property type="entry name" value="MFS_dom"/>
</dbReference>
<dbReference type="OrthoDB" id="5290825at2759"/>
<comment type="subcellular location">
    <subcellularLocation>
        <location evidence="1">Membrane</location>
        <topology evidence="1">Multi-pass membrane protein</topology>
    </subcellularLocation>
</comment>
<dbReference type="SUPFAM" id="SSF103473">
    <property type="entry name" value="MFS general substrate transporter"/>
    <property type="match status" value="1"/>
</dbReference>
<dbReference type="InterPro" id="IPR005829">
    <property type="entry name" value="Sugar_transporter_CS"/>
</dbReference>
<dbReference type="PANTHER" id="PTHR48020:SF4">
    <property type="entry name" value="SYMPORT, PUTATIVE (AFU_ORTHOLOGUE AFUA_3G11790)-RELATED"/>
    <property type="match status" value="1"/>
</dbReference>
<feature type="transmembrane region" description="Helical" evidence="8">
    <location>
        <begin position="305"/>
        <end position="322"/>
    </location>
</feature>
<evidence type="ECO:0000256" key="8">
    <source>
        <dbReference type="SAM" id="Phobius"/>
    </source>
</evidence>
<feature type="transmembrane region" description="Helical" evidence="8">
    <location>
        <begin position="486"/>
        <end position="503"/>
    </location>
</feature>
<dbReference type="FunFam" id="1.20.1250.20:FF:000100">
    <property type="entry name" value="MFS sugar transporter, putative"/>
    <property type="match status" value="1"/>
</dbReference>
<accession>A0A9W9VWQ1</accession>
<dbReference type="GeneID" id="81433715"/>
<reference evidence="10" key="1">
    <citation type="submission" date="2022-11" db="EMBL/GenBank/DDBJ databases">
        <authorList>
            <person name="Petersen C."/>
        </authorList>
    </citation>
    <scope>NUCLEOTIDE SEQUENCE</scope>
    <source>
        <strain evidence="10">IBT 29864</strain>
    </source>
</reference>
<feature type="transmembrane region" description="Helical" evidence="8">
    <location>
        <begin position="135"/>
        <end position="152"/>
    </location>
</feature>
<keyword evidence="5 8" id="KW-1133">Transmembrane helix</keyword>
<name>A0A9W9VWQ1_9EURO</name>
<dbReference type="PROSITE" id="PS50850">
    <property type="entry name" value="MFS"/>
    <property type="match status" value="1"/>
</dbReference>
<organism evidence="10 11">
    <name type="scientific">Penicillium cataractarum</name>
    <dbReference type="NCBI Taxonomy" id="2100454"/>
    <lineage>
        <taxon>Eukaryota</taxon>
        <taxon>Fungi</taxon>
        <taxon>Dikarya</taxon>
        <taxon>Ascomycota</taxon>
        <taxon>Pezizomycotina</taxon>
        <taxon>Eurotiomycetes</taxon>
        <taxon>Eurotiomycetidae</taxon>
        <taxon>Eurotiales</taxon>
        <taxon>Aspergillaceae</taxon>
        <taxon>Penicillium</taxon>
    </lineage>
</organism>
<sequence length="645" mass="71754">MEKDKTDTVTPAAEELTVPAKHEPIAQVDQHGLDYAYRSSNDDGAEKGHFEQINLQNNVSAKIKNPLADLSKPQVLRDVEDFANEYNVTDILPQLKKGALVARNPEDFETVPDLTEQEIMALRDEVLHKWRQPKALYFTIILCSIGAAVQGWDQTGSNGANLSFPDAFGIPEKGNSRNQWIVGIVNAAPYIASACLGCWLSDPLNRILGRRGVIFISAIFCVLTPIGSALTQTWPQLFVTRLLLGLGMGLKASTIPIFCAENTPAMIRGSLVMCWQLWTAFGIFLGFSANLAVKDTGRLSWRLQLGSAFIPAVPLLCGVYFCPESPRWYIRRGEMGKAYQSLCRLRNTSLQAARDLYYIHAQIQIEQGMVAKSNYITRFVELFTIPRVRRATLASFTVMIAQQMCGINIIAFYSSTVFSQAGASDTGALFASWGFGLVNFLFAFPAVWTIDTYGRRALLLFTFPQMAWTLLAAAFCFYVPGSGGAHLGTIALFVFLFAAFYSPGEGPVPFTYSAEVFPLSHREVGMSWAVATCLGWAAVLSITFPRMLYAMTPTGAFGFYAGLNITALVMIFLFVPETKQRTLEELDYIFAVPTRVHIHYQVTKALPYWFKRYIFRQKVELEPLYKFDHIATGTIVSSTEVKGDH</sequence>
<dbReference type="PANTHER" id="PTHR48020">
    <property type="entry name" value="PROTON MYO-INOSITOL COTRANSPORTER"/>
    <property type="match status" value="1"/>
</dbReference>
<dbReference type="AlphaFoldDB" id="A0A9W9VWQ1"/>
<dbReference type="InterPro" id="IPR050814">
    <property type="entry name" value="Myo-inositol_Transporter"/>
</dbReference>
<comment type="caution">
    <text evidence="10">The sequence shown here is derived from an EMBL/GenBank/DDBJ whole genome shotgun (WGS) entry which is preliminary data.</text>
</comment>
<evidence type="ECO:0000256" key="7">
    <source>
        <dbReference type="RuleBase" id="RU003346"/>
    </source>
</evidence>
<evidence type="ECO:0000256" key="1">
    <source>
        <dbReference type="ARBA" id="ARBA00004141"/>
    </source>
</evidence>
<dbReference type="RefSeq" id="XP_056561267.1">
    <property type="nucleotide sequence ID" value="XM_056694538.1"/>
</dbReference>
<reference evidence="10" key="2">
    <citation type="journal article" date="2023" name="IMA Fungus">
        <title>Comparative genomic study of the Penicillium genus elucidates a diverse pangenome and 15 lateral gene transfer events.</title>
        <authorList>
            <person name="Petersen C."/>
            <person name="Sorensen T."/>
            <person name="Nielsen M.R."/>
            <person name="Sondergaard T.E."/>
            <person name="Sorensen J.L."/>
            <person name="Fitzpatrick D.A."/>
            <person name="Frisvad J.C."/>
            <person name="Nielsen K.L."/>
        </authorList>
    </citation>
    <scope>NUCLEOTIDE SEQUENCE</scope>
    <source>
        <strain evidence="10">IBT 29864</strain>
    </source>
</reference>
<dbReference type="PROSITE" id="PS00217">
    <property type="entry name" value="SUGAR_TRANSPORT_2"/>
    <property type="match status" value="1"/>
</dbReference>
<dbReference type="InterPro" id="IPR003663">
    <property type="entry name" value="Sugar/inositol_transpt"/>
</dbReference>
<dbReference type="GO" id="GO:0015791">
    <property type="term" value="P:polyol transmembrane transport"/>
    <property type="evidence" value="ECO:0007669"/>
    <property type="project" value="UniProtKB-ARBA"/>
</dbReference>
<feature type="transmembrane region" description="Helical" evidence="8">
    <location>
        <begin position="524"/>
        <end position="544"/>
    </location>
</feature>
<evidence type="ECO:0000313" key="10">
    <source>
        <dbReference type="EMBL" id="KAJ5390539.1"/>
    </source>
</evidence>
<dbReference type="NCBIfam" id="TIGR00879">
    <property type="entry name" value="SP"/>
    <property type="match status" value="1"/>
</dbReference>
<evidence type="ECO:0000256" key="6">
    <source>
        <dbReference type="ARBA" id="ARBA00023136"/>
    </source>
</evidence>
<keyword evidence="11" id="KW-1185">Reference proteome</keyword>
<keyword evidence="6 8" id="KW-0472">Membrane</keyword>
<evidence type="ECO:0000313" key="11">
    <source>
        <dbReference type="Proteomes" id="UP001147782"/>
    </source>
</evidence>
<feature type="transmembrane region" description="Helical" evidence="8">
    <location>
        <begin position="393"/>
        <end position="415"/>
    </location>
</feature>
<evidence type="ECO:0000259" key="9">
    <source>
        <dbReference type="PROSITE" id="PS50850"/>
    </source>
</evidence>
<dbReference type="PRINTS" id="PR00171">
    <property type="entry name" value="SUGRTRNSPORT"/>
</dbReference>
<evidence type="ECO:0000256" key="3">
    <source>
        <dbReference type="ARBA" id="ARBA00022448"/>
    </source>
</evidence>
<dbReference type="InterPro" id="IPR005828">
    <property type="entry name" value="MFS_sugar_transport-like"/>
</dbReference>
<feature type="transmembrane region" description="Helical" evidence="8">
    <location>
        <begin position="556"/>
        <end position="575"/>
    </location>
</feature>
<comment type="similarity">
    <text evidence="2 7">Belongs to the major facilitator superfamily. Sugar transporter (TC 2.A.1.1) family.</text>
</comment>
<proteinExistence type="inferred from homology"/>
<feature type="transmembrane region" description="Helical" evidence="8">
    <location>
        <begin position="180"/>
        <end position="200"/>
    </location>
</feature>
<feature type="transmembrane region" description="Helical" evidence="8">
    <location>
        <begin position="272"/>
        <end position="293"/>
    </location>
</feature>
<dbReference type="GO" id="GO:0022857">
    <property type="term" value="F:transmembrane transporter activity"/>
    <property type="evidence" value="ECO:0007669"/>
    <property type="project" value="InterPro"/>
</dbReference>
<evidence type="ECO:0000256" key="5">
    <source>
        <dbReference type="ARBA" id="ARBA00022989"/>
    </source>
</evidence>
<dbReference type="Pfam" id="PF00083">
    <property type="entry name" value="Sugar_tr"/>
    <property type="match status" value="1"/>
</dbReference>
<evidence type="ECO:0000256" key="2">
    <source>
        <dbReference type="ARBA" id="ARBA00010992"/>
    </source>
</evidence>
<protein>
    <submittedName>
        <fullName evidence="10">Major facilitator superfamily domain general substrate transporter</fullName>
    </submittedName>
</protein>
<dbReference type="Gene3D" id="1.20.1250.20">
    <property type="entry name" value="MFS general substrate transporter like domains"/>
    <property type="match status" value="1"/>
</dbReference>
<feature type="transmembrane region" description="Helical" evidence="8">
    <location>
        <begin position="457"/>
        <end position="480"/>
    </location>
</feature>
<feature type="domain" description="Major facilitator superfamily (MFS) profile" evidence="9">
    <location>
        <begin position="139"/>
        <end position="579"/>
    </location>
</feature>
<feature type="transmembrane region" description="Helical" evidence="8">
    <location>
        <begin position="242"/>
        <end position="260"/>
    </location>
</feature>
<evidence type="ECO:0000256" key="4">
    <source>
        <dbReference type="ARBA" id="ARBA00022692"/>
    </source>
</evidence>
<feature type="transmembrane region" description="Helical" evidence="8">
    <location>
        <begin position="212"/>
        <end position="230"/>
    </location>
</feature>
<keyword evidence="3 7" id="KW-0813">Transport</keyword>
<dbReference type="GO" id="GO:0016020">
    <property type="term" value="C:membrane"/>
    <property type="evidence" value="ECO:0007669"/>
    <property type="project" value="UniProtKB-SubCell"/>
</dbReference>
<dbReference type="GO" id="GO:0015798">
    <property type="term" value="P:myo-inositol transport"/>
    <property type="evidence" value="ECO:0007669"/>
    <property type="project" value="UniProtKB-ARBA"/>
</dbReference>
<dbReference type="Proteomes" id="UP001147782">
    <property type="component" value="Unassembled WGS sequence"/>
</dbReference>
<dbReference type="InterPro" id="IPR036259">
    <property type="entry name" value="MFS_trans_sf"/>
</dbReference>
<keyword evidence="4 8" id="KW-0812">Transmembrane</keyword>
<dbReference type="EMBL" id="JAPZBS010000001">
    <property type="protein sequence ID" value="KAJ5390539.1"/>
    <property type="molecule type" value="Genomic_DNA"/>
</dbReference>
<gene>
    <name evidence="10" type="ORF">N7496_001607</name>
</gene>